<dbReference type="RefSeq" id="XP_068357508.1">
    <property type="nucleotide sequence ID" value="XM_068505946.1"/>
</dbReference>
<dbReference type="EMBL" id="MLAK01000794">
    <property type="protein sequence ID" value="OHT04372.1"/>
    <property type="molecule type" value="Genomic_DNA"/>
</dbReference>
<evidence type="ECO:0000313" key="1">
    <source>
        <dbReference type="EMBL" id="OHT04372.1"/>
    </source>
</evidence>
<protein>
    <submittedName>
        <fullName evidence="1">Uncharacterized protein</fullName>
    </submittedName>
</protein>
<dbReference type="AlphaFoldDB" id="A0A1J4K3P6"/>
<proteinExistence type="predicted"/>
<accession>A0A1J4K3P6</accession>
<reference evidence="1" key="1">
    <citation type="submission" date="2016-10" db="EMBL/GenBank/DDBJ databases">
        <authorList>
            <person name="Benchimol M."/>
            <person name="Almeida L.G."/>
            <person name="Vasconcelos A.T."/>
            <person name="Perreira-Neves A."/>
            <person name="Rosa I.A."/>
            <person name="Tasca T."/>
            <person name="Bogo M.R."/>
            <person name="de Souza W."/>
        </authorList>
    </citation>
    <scope>NUCLEOTIDE SEQUENCE [LARGE SCALE GENOMIC DNA]</scope>
    <source>
        <strain evidence="1">K</strain>
    </source>
</reference>
<gene>
    <name evidence="1" type="ORF">TRFO_28068</name>
</gene>
<sequence>MYSLHFILDGIKNRAFQIGCEIALLKDQAEFMSTLSGIDPHVIDKLIFKIQVMTAVYKLYGAYLENMKAYSTAQSGMIPFKKVMQFHYVVLMNIKSKIIKAAEEIEGHQIALQELLNITLENYGDTIEDLLEALFYLFPYVPLLRLLLDSNKFFTELIKISIQYSPKPKEQHRESLKSVFTLLKSCEIGKIDQQATLAISEILLSIFTFRISKGRFSNNLTCFQFSERCKLLVQNHLAPLAINQEFIEHIEKNLTRNSEPVQKVPFEEMPKFLDCNIDLPLEYDNDTKSPIPCIHHIVLELRKLAIQPSISMMNLVLLRTMTLLNEAICTQGEIVGADESFQFFVAALSDARLYHLPTILEMLEKYLVPDLKTAKLQFLAAQLRIAFEFIQARPLQVPPYLLFPFKKCLIENLELHNEDPVELTGFVIYAYPTYKKKPIPAVLKCTGENSNKALMYRYIMSNTKSVLTHFKREVQTVATTHGFILYEERKDYSKMIEINNQSFVESIPEVEEISNLMIMLPQNMLKPPIQVLKMKEYEQQFIKIWQPYVSKNEKYPSRAIIEQIQFYIKDKHGNGKNGEIFEINGVLSKENIEVIKQMDIKIKGRFYIDPRIFQFLKSNSNSP</sequence>
<dbReference type="Proteomes" id="UP000179807">
    <property type="component" value="Unassembled WGS sequence"/>
</dbReference>
<dbReference type="VEuPathDB" id="TrichDB:TRFO_28068"/>
<evidence type="ECO:0000313" key="2">
    <source>
        <dbReference type="Proteomes" id="UP000179807"/>
    </source>
</evidence>
<name>A0A1J4K3P6_9EUKA</name>
<dbReference type="GeneID" id="94840650"/>
<keyword evidence="2" id="KW-1185">Reference proteome</keyword>
<organism evidence="1 2">
    <name type="scientific">Tritrichomonas foetus</name>
    <dbReference type="NCBI Taxonomy" id="1144522"/>
    <lineage>
        <taxon>Eukaryota</taxon>
        <taxon>Metamonada</taxon>
        <taxon>Parabasalia</taxon>
        <taxon>Tritrichomonadida</taxon>
        <taxon>Tritrichomonadidae</taxon>
        <taxon>Tritrichomonas</taxon>
    </lineage>
</organism>
<comment type="caution">
    <text evidence="1">The sequence shown here is derived from an EMBL/GenBank/DDBJ whole genome shotgun (WGS) entry which is preliminary data.</text>
</comment>
<dbReference type="OrthoDB" id="10567989at2759"/>